<dbReference type="GO" id="GO:2001295">
    <property type="term" value="P:malonyl-CoA biosynthetic process"/>
    <property type="evidence" value="ECO:0007669"/>
    <property type="project" value="UniProtKB-UniPathway"/>
</dbReference>
<keyword evidence="11 15" id="KW-0092">Biotin</keyword>
<evidence type="ECO:0000256" key="5">
    <source>
        <dbReference type="ARBA" id="ARBA00017242"/>
    </source>
</evidence>
<comment type="catalytic activity">
    <reaction evidence="13 15">
        <text>N(6)-biotinyl-L-lysyl-[protein] + hydrogencarbonate + ATP = N(6)-carboxybiotinyl-L-lysyl-[protein] + ADP + phosphate + H(+)</text>
        <dbReference type="Rhea" id="RHEA:13501"/>
        <dbReference type="Rhea" id="RHEA-COMP:10505"/>
        <dbReference type="Rhea" id="RHEA-COMP:10506"/>
        <dbReference type="ChEBI" id="CHEBI:15378"/>
        <dbReference type="ChEBI" id="CHEBI:17544"/>
        <dbReference type="ChEBI" id="CHEBI:30616"/>
        <dbReference type="ChEBI" id="CHEBI:43474"/>
        <dbReference type="ChEBI" id="CHEBI:83144"/>
        <dbReference type="ChEBI" id="CHEBI:83145"/>
        <dbReference type="ChEBI" id="CHEBI:456216"/>
        <dbReference type="EC" id="6.3.4.14"/>
    </reaction>
</comment>
<dbReference type="PANTHER" id="PTHR48095">
    <property type="entry name" value="PYRUVATE CARBOXYLASE SUBUNIT A"/>
    <property type="match status" value="1"/>
</dbReference>
<keyword evidence="15" id="KW-0444">Lipid biosynthesis</keyword>
<dbReference type="Pfam" id="PF02785">
    <property type="entry name" value="Biotin_carb_C"/>
    <property type="match status" value="1"/>
</dbReference>
<keyword evidence="10" id="KW-0460">Magnesium</keyword>
<dbReference type="FunFam" id="3.30.1490.20:FF:000003">
    <property type="entry name" value="acetyl-CoA carboxylase isoform X1"/>
    <property type="match status" value="1"/>
</dbReference>
<dbReference type="Proteomes" id="UP000253307">
    <property type="component" value="Unassembled WGS sequence"/>
</dbReference>
<evidence type="ECO:0000256" key="14">
    <source>
        <dbReference type="PROSITE-ProRule" id="PRU00409"/>
    </source>
</evidence>
<feature type="domain" description="ATP-grasp" evidence="16">
    <location>
        <begin position="120"/>
        <end position="317"/>
    </location>
</feature>
<dbReference type="SUPFAM" id="SSF51246">
    <property type="entry name" value="Rudiment single hybrid motif"/>
    <property type="match status" value="1"/>
</dbReference>
<feature type="domain" description="Biotin carboxylation" evidence="17">
    <location>
        <begin position="1"/>
        <end position="445"/>
    </location>
</feature>
<keyword evidence="15" id="KW-0275">Fatty acid biosynthesis</keyword>
<dbReference type="PROSITE" id="PS50979">
    <property type="entry name" value="BC"/>
    <property type="match status" value="1"/>
</dbReference>
<dbReference type="InterPro" id="IPR011054">
    <property type="entry name" value="Rudment_hybrid_motif"/>
</dbReference>
<evidence type="ECO:0000256" key="9">
    <source>
        <dbReference type="ARBA" id="ARBA00022840"/>
    </source>
</evidence>
<dbReference type="EC" id="6.3.4.14" evidence="4 15"/>
<dbReference type="SUPFAM" id="SSF52440">
    <property type="entry name" value="PreATP-grasp domain"/>
    <property type="match status" value="1"/>
</dbReference>
<proteinExistence type="predicted"/>
<evidence type="ECO:0000256" key="4">
    <source>
        <dbReference type="ARBA" id="ARBA00013263"/>
    </source>
</evidence>
<evidence type="ECO:0000256" key="15">
    <source>
        <dbReference type="RuleBase" id="RU365063"/>
    </source>
</evidence>
<dbReference type="GO" id="GO:0046872">
    <property type="term" value="F:metal ion binding"/>
    <property type="evidence" value="ECO:0007669"/>
    <property type="project" value="UniProtKB-KW"/>
</dbReference>
<keyword evidence="7" id="KW-0479">Metal-binding</keyword>
<evidence type="ECO:0000256" key="1">
    <source>
        <dbReference type="ARBA" id="ARBA00003761"/>
    </source>
</evidence>
<keyword evidence="8 14" id="KW-0547">Nucleotide-binding</keyword>
<protein>
    <recommendedName>
        <fullName evidence="5 15">Biotin carboxylase</fullName>
        <ecNumber evidence="4 15">6.3.4.14</ecNumber>
    </recommendedName>
    <alternativeName>
        <fullName evidence="12 15">Acetyl-coenzyme A carboxylase biotin carboxylase subunit A</fullName>
    </alternativeName>
</protein>
<evidence type="ECO:0000256" key="13">
    <source>
        <dbReference type="ARBA" id="ARBA00048600"/>
    </source>
</evidence>
<organism evidence="18 19">
    <name type="scientific">SAR86 cluster bacterium</name>
    <dbReference type="NCBI Taxonomy" id="2030880"/>
    <lineage>
        <taxon>Bacteria</taxon>
        <taxon>Pseudomonadati</taxon>
        <taxon>Pseudomonadota</taxon>
        <taxon>Gammaproteobacteria</taxon>
        <taxon>SAR86 cluster</taxon>
    </lineage>
</organism>
<sequence>MTKKVLIANRGEIALRALRACKEVGLKTVGVYSSGDQELKHLRFADETVCIGPSNPLESYLYVPGILSAAEVTGSDAIYPGYGFLAEDYEFAEKCEGSGFKFIGPSSAVIKKMGDKITAKTIAEKSGIPTVPGYKDKLPENKGELEKIATKIGFPIMIKATAGGGGRGMRVANDINELISGISITQQEAKNAFGNETLYLEKYIENPRHIEVQIFGDGKGKAIHLGTRDCSLQRRHQKIIEEAPAVDIDEGETQKVLTACVNLCESIKYEGAGTIEFLYKDEEFFFIEMNTRIQVEHPVTEMITMFDLVKAQLKVALGMDFVLDQNRITFKGHAMECRINAEDPVTFIPSPGKITKMHPPGGFGIRFDSHIYSGYTVPPYYDSLLAKIITATNKRKSCIKRMKNALDEFFVEGIKTNHSLHLALMNDQTFQDNKHNINYLEDNFMKQFEND</sequence>
<dbReference type="InterPro" id="IPR004549">
    <property type="entry name" value="Acetyl_CoA_COase_biotin_COase"/>
</dbReference>
<dbReference type="NCBIfam" id="TIGR00514">
    <property type="entry name" value="accC"/>
    <property type="match status" value="1"/>
</dbReference>
<evidence type="ECO:0000256" key="11">
    <source>
        <dbReference type="ARBA" id="ARBA00023267"/>
    </source>
</evidence>
<dbReference type="UniPathway" id="UPA00655">
    <property type="reaction ID" value="UER00711"/>
</dbReference>
<dbReference type="NCBIfam" id="NF006367">
    <property type="entry name" value="PRK08591.1"/>
    <property type="match status" value="1"/>
</dbReference>
<dbReference type="GO" id="GO:0006633">
    <property type="term" value="P:fatty acid biosynthetic process"/>
    <property type="evidence" value="ECO:0007669"/>
    <property type="project" value="UniProtKB-KW"/>
</dbReference>
<keyword evidence="15" id="KW-0443">Lipid metabolism</keyword>
<evidence type="ECO:0000313" key="19">
    <source>
        <dbReference type="Proteomes" id="UP000253307"/>
    </source>
</evidence>
<evidence type="ECO:0000256" key="12">
    <source>
        <dbReference type="ARBA" id="ARBA00033786"/>
    </source>
</evidence>
<dbReference type="PROSITE" id="PS00867">
    <property type="entry name" value="CPSASE_2"/>
    <property type="match status" value="1"/>
</dbReference>
<dbReference type="GO" id="GO:0005524">
    <property type="term" value="F:ATP binding"/>
    <property type="evidence" value="ECO:0007669"/>
    <property type="project" value="UniProtKB-UniRule"/>
</dbReference>
<dbReference type="PANTHER" id="PTHR48095:SF2">
    <property type="entry name" value="BIOTIN CARBOXYLASE, CHLOROPLASTIC"/>
    <property type="match status" value="1"/>
</dbReference>
<evidence type="ECO:0000256" key="6">
    <source>
        <dbReference type="ARBA" id="ARBA00022598"/>
    </source>
</evidence>
<dbReference type="FunFam" id="3.40.50.20:FF:000010">
    <property type="entry name" value="Propionyl-CoA carboxylase subunit alpha"/>
    <property type="match status" value="1"/>
</dbReference>
<evidence type="ECO:0000256" key="8">
    <source>
        <dbReference type="ARBA" id="ARBA00022741"/>
    </source>
</evidence>
<dbReference type="SMART" id="SM00878">
    <property type="entry name" value="Biotin_carb_C"/>
    <property type="match status" value="1"/>
</dbReference>
<keyword evidence="15" id="KW-0276">Fatty acid metabolism</keyword>
<dbReference type="GO" id="GO:0004075">
    <property type="term" value="F:biotin carboxylase activity"/>
    <property type="evidence" value="ECO:0007669"/>
    <property type="project" value="UniProtKB-EC"/>
</dbReference>
<evidence type="ECO:0000256" key="7">
    <source>
        <dbReference type="ARBA" id="ARBA00022723"/>
    </source>
</evidence>
<dbReference type="InterPro" id="IPR011764">
    <property type="entry name" value="Biotin_carboxylation_dom"/>
</dbReference>
<dbReference type="AlphaFoldDB" id="A0A368BZ51"/>
<dbReference type="Gene3D" id="3.30.470.20">
    <property type="entry name" value="ATP-grasp fold, B domain"/>
    <property type="match status" value="1"/>
</dbReference>
<dbReference type="InterPro" id="IPR051602">
    <property type="entry name" value="ACC_Biotin_Carboxylase"/>
</dbReference>
<evidence type="ECO:0000259" key="16">
    <source>
        <dbReference type="PROSITE" id="PS50975"/>
    </source>
</evidence>
<gene>
    <name evidence="18" type="primary">accC</name>
    <name evidence="18" type="ORF">DBW96_01610</name>
</gene>
<keyword evidence="6 15" id="KW-0436">Ligase</keyword>
<dbReference type="EMBL" id="QOPE01000008">
    <property type="protein sequence ID" value="RCL42006.1"/>
    <property type="molecule type" value="Genomic_DNA"/>
</dbReference>
<dbReference type="InterPro" id="IPR005479">
    <property type="entry name" value="CPAse_ATP-bd"/>
</dbReference>
<dbReference type="InterPro" id="IPR005481">
    <property type="entry name" value="BC-like_N"/>
</dbReference>
<name>A0A368BZ51_9GAMM</name>
<keyword evidence="9 14" id="KW-0067">ATP-binding</keyword>
<evidence type="ECO:0000259" key="17">
    <source>
        <dbReference type="PROSITE" id="PS50979"/>
    </source>
</evidence>
<dbReference type="Pfam" id="PF00289">
    <property type="entry name" value="Biotin_carb_N"/>
    <property type="match status" value="1"/>
</dbReference>
<dbReference type="PROSITE" id="PS00866">
    <property type="entry name" value="CPSASE_1"/>
    <property type="match status" value="1"/>
</dbReference>
<comment type="function">
    <text evidence="1 15">This protein is a component of the acetyl coenzyme A carboxylase complex; first, biotin carboxylase catalyzes the carboxylation of the carrier protein and then the transcarboxylase transfers the carboxyl group to form malonyl-CoA.</text>
</comment>
<comment type="subunit">
    <text evidence="3 15">Acetyl-CoA carboxylase is a heterohexamer of biotin carboxyl carrier protein, biotin carboxylase and the two subunits of carboxyl transferase in a 2:2 complex.</text>
</comment>
<evidence type="ECO:0000256" key="10">
    <source>
        <dbReference type="ARBA" id="ARBA00022842"/>
    </source>
</evidence>
<dbReference type="InterPro" id="IPR016185">
    <property type="entry name" value="PreATP-grasp_dom_sf"/>
</dbReference>
<evidence type="ECO:0000256" key="2">
    <source>
        <dbReference type="ARBA" id="ARBA00004956"/>
    </source>
</evidence>
<accession>A0A368BZ51</accession>
<evidence type="ECO:0000256" key="3">
    <source>
        <dbReference type="ARBA" id="ARBA00011750"/>
    </source>
</evidence>
<evidence type="ECO:0000313" key="18">
    <source>
        <dbReference type="EMBL" id="RCL42006.1"/>
    </source>
</evidence>
<dbReference type="PROSITE" id="PS50975">
    <property type="entry name" value="ATP_GRASP"/>
    <property type="match status" value="1"/>
</dbReference>
<dbReference type="InterPro" id="IPR005482">
    <property type="entry name" value="Biotin_COase_C"/>
</dbReference>
<comment type="pathway">
    <text evidence="2 15">Lipid metabolism; malonyl-CoA biosynthesis; malonyl-CoA from acetyl-CoA: step 1/1.</text>
</comment>
<dbReference type="InterPro" id="IPR011761">
    <property type="entry name" value="ATP-grasp"/>
</dbReference>
<comment type="caution">
    <text evidence="18">The sequence shown here is derived from an EMBL/GenBank/DDBJ whole genome shotgun (WGS) entry which is preliminary data.</text>
</comment>
<dbReference type="SUPFAM" id="SSF56059">
    <property type="entry name" value="Glutathione synthetase ATP-binding domain-like"/>
    <property type="match status" value="1"/>
</dbReference>
<dbReference type="Pfam" id="PF02786">
    <property type="entry name" value="CPSase_L_D2"/>
    <property type="match status" value="1"/>
</dbReference>
<reference evidence="18 19" key="1">
    <citation type="journal article" date="2018" name="Microbiome">
        <title>Fine metagenomic profile of the Mediterranean stratified and mixed water columns revealed by assembly and recruitment.</title>
        <authorList>
            <person name="Haro-Moreno J.M."/>
            <person name="Lopez-Perez M."/>
            <person name="De La Torre J.R."/>
            <person name="Picazo A."/>
            <person name="Camacho A."/>
            <person name="Rodriguez-Valera F."/>
        </authorList>
    </citation>
    <scope>NUCLEOTIDE SEQUENCE [LARGE SCALE GENOMIC DNA]</scope>
    <source>
        <strain evidence="18">MED-G82</strain>
    </source>
</reference>